<dbReference type="Proteomes" id="UP001597086">
    <property type="component" value="Unassembled WGS sequence"/>
</dbReference>
<accession>A0ABW3KNA1</accession>
<dbReference type="InterPro" id="IPR015889">
    <property type="entry name" value="Intradiol_dOase_core"/>
</dbReference>
<protein>
    <recommendedName>
        <fullName evidence="3">Protocatechuate 3,4-dioxygenase beta subunit</fullName>
    </recommendedName>
</protein>
<sequence>MFNTVVAQDADLETDLEQLIAPNVIKQLRSVDTIPEYHSKENKLKLTGTIYQSDGVTPAKDVILFIEQPDEDGNFDLRKSGDERYVFHRSWVKTDANGQYTLYTFVPGGDRRYNQPQQIFPSIKAPATPKYMEDTLLFDNDPLLTQSCRKRMKKNGDTSRILKPQTEDGLLVAEYDIILKSDTMAMR</sequence>
<evidence type="ECO:0000313" key="1">
    <source>
        <dbReference type="EMBL" id="MFD1014706.1"/>
    </source>
</evidence>
<dbReference type="SUPFAM" id="SSF49482">
    <property type="entry name" value="Aromatic compound dioxygenase"/>
    <property type="match status" value="1"/>
</dbReference>
<organism evidence="1 2">
    <name type="scientific">Winogradskyella rapida</name>
    <dbReference type="NCBI Taxonomy" id="549701"/>
    <lineage>
        <taxon>Bacteria</taxon>
        <taxon>Pseudomonadati</taxon>
        <taxon>Bacteroidota</taxon>
        <taxon>Flavobacteriia</taxon>
        <taxon>Flavobacteriales</taxon>
        <taxon>Flavobacteriaceae</taxon>
        <taxon>Winogradskyella</taxon>
    </lineage>
</organism>
<dbReference type="Gene3D" id="2.60.130.10">
    <property type="entry name" value="Aromatic compound dioxygenase"/>
    <property type="match status" value="1"/>
</dbReference>
<comment type="caution">
    <text evidence="1">The sequence shown here is derived from an EMBL/GenBank/DDBJ whole genome shotgun (WGS) entry which is preliminary data.</text>
</comment>
<keyword evidence="2" id="KW-1185">Reference proteome</keyword>
<evidence type="ECO:0000313" key="2">
    <source>
        <dbReference type="Proteomes" id="UP001597086"/>
    </source>
</evidence>
<evidence type="ECO:0008006" key="3">
    <source>
        <dbReference type="Google" id="ProtNLM"/>
    </source>
</evidence>
<reference evidence="2" key="1">
    <citation type="journal article" date="2019" name="Int. J. Syst. Evol. Microbiol.">
        <title>The Global Catalogue of Microorganisms (GCM) 10K type strain sequencing project: providing services to taxonomists for standard genome sequencing and annotation.</title>
        <authorList>
            <consortium name="The Broad Institute Genomics Platform"/>
            <consortium name="The Broad Institute Genome Sequencing Center for Infectious Disease"/>
            <person name="Wu L."/>
            <person name="Ma J."/>
        </authorList>
    </citation>
    <scope>NUCLEOTIDE SEQUENCE [LARGE SCALE GENOMIC DNA]</scope>
    <source>
        <strain evidence="2">CCUG 56098</strain>
    </source>
</reference>
<dbReference type="EMBL" id="JBHTKM010000010">
    <property type="protein sequence ID" value="MFD1014706.1"/>
    <property type="molecule type" value="Genomic_DNA"/>
</dbReference>
<name>A0ABW3KNA1_9FLAO</name>
<gene>
    <name evidence="1" type="ORF">ACFQ13_02125</name>
</gene>
<proteinExistence type="predicted"/>